<feature type="region of interest" description="Disordered" evidence="1">
    <location>
        <begin position="262"/>
        <end position="365"/>
    </location>
</feature>
<accession>A0A388K469</accession>
<feature type="compositionally biased region" description="Polar residues" evidence="1">
    <location>
        <begin position="1070"/>
        <end position="1079"/>
    </location>
</feature>
<dbReference type="PANTHER" id="PTHR45725">
    <property type="entry name" value="FORMIN HOMOLOGY 2 FAMILY MEMBER"/>
    <property type="match status" value="1"/>
</dbReference>
<feature type="compositionally biased region" description="Acidic residues" evidence="1">
    <location>
        <begin position="60"/>
        <end position="122"/>
    </location>
</feature>
<feature type="compositionally biased region" description="Basic and acidic residues" evidence="1">
    <location>
        <begin position="1088"/>
        <end position="1100"/>
    </location>
</feature>
<dbReference type="Proteomes" id="UP000265515">
    <property type="component" value="Unassembled WGS sequence"/>
</dbReference>
<organism evidence="2 3">
    <name type="scientific">Chara braunii</name>
    <name type="common">Braun's stonewort</name>
    <dbReference type="NCBI Taxonomy" id="69332"/>
    <lineage>
        <taxon>Eukaryota</taxon>
        <taxon>Viridiplantae</taxon>
        <taxon>Streptophyta</taxon>
        <taxon>Charophyceae</taxon>
        <taxon>Charales</taxon>
        <taxon>Characeae</taxon>
        <taxon>Chara</taxon>
    </lineage>
</organism>
<feature type="compositionally biased region" description="Pro residues" evidence="1">
    <location>
        <begin position="919"/>
        <end position="930"/>
    </location>
</feature>
<sequence length="1547" mass="171663">MTKSKGNSLRIKDISGTSTSTGWRSQGAHVDFEGVFEIPTLHYGADAEKTPTIHAQFEVTESEEDTLGPEEEEEVEEDEEGEEGDEGDFGSEREEAVDEGEQGDEDEEEGDEEEEDEEEDDAVFERTVEQERGNQNAYIEKFLRRAKQSEELISCLWSIVLFQSAVELWTKHADQERYKYCGELIYFASARESHEDLALAWVNVGSILTKFVLHRASMVVWEQKLDSHLKKANQKGFKEFCKTVGEYTFPALREEIHVSRRAESLTAGSSASQPAKGRVRVSKGTAPSWSRQREGSPFHSLQACVGSTAAADEGSGAKTKKKMLARKTVAKDKKKAEEPKSGKRKTAEKKSAKGKDQTEEKLPVAKELTPNDEAKKLSRMWEELKELNDKKLDANSFTLPASCLLRPPADDSAKRPLEVREPEERQVRRIVDSMKRNPYADTLAHVGLIDPSQARTKEDVDLGKLLSEGYKVFVLSAGHTKEARECLRNLHPTVSAFQKGNCFIYVGLTVQEARKIAHEHNHIAGFHQDFSFIHKLKCWRAVFESMGCQKNAATKAACLQEIGFSNPDKDLLQRSDPHFQVCMRSKEVWTLQLKIFDMWLKGDCLDQKMKVPTGKKAKISCGDSEAGGPEGTRPGAKKRLKKFNSAEAQRQVLRFFNPRAQVEHGKIVAEPTDMPQAHWVEMGSLDDKSVIPILEQVAAKQLSIDGTRKKFEVAKRFGRVVLENIKEVCSGPLWTIVGFCSLDMLPSVRRAFKMVCNAGEEVVTWCKPNVMNTGGPRLVSATEFCVIGYYSQSGSREAAHYNFASMDPRHNYRLFDVVMKKYIHPTDLEVLVFCNRNCLVVDKYPRCMKGIRSRILNNIGPTIERESRRKEAAEEDKTYNCVVAAEDTTAATTPTTAAAVAAAAEPAAAGPPASEAPPAGAPAPAPPAAAPTPAAAAAATAPAATPAAVAETAPPPPAAAAPAPAAPAAATKPPAAAAIEPPAAAAAIPPATVAAAAAGAASAQGAASEPATAGPGTEALAQERQRDLHTAKTPHVGQLRASFDFIRCVISSFPLLNMKNRPTKSVPDLTASSGGSKARSSVGRPRSNFREEGPAAHAFDEDPEQQAEVEEELTGQEYDEDEEDEDNPMGVEDVGGDEDEEEEEEEEDDEEEEAEEEEEEEEEEDEEEEEEDEEDEEDEAEEEDEDVQDVGRARKRRKKDSWVHNILMSAKQTTKLLPFLWAVCLTAAGVKLYAQTEKHYKCYGEIIFASWVMEEPDSFVEMWPNDTEGLNLFHSEPTSEILAAPRHSIRSLEGRLRSACGKEEGDGTELEGDGEECVQRTLLINALNANLDAFSRYIQPDNVTWWKHFIECQKNMDFNDRSLNVPFFWPTMSSEGPCEDSAKPLDEDEISWNLAHLFPQERPVYIGARKTKQYKMEREGRYEDLEIGKFIALRAFPGEEERDKPYHVGKVVELLPKERSKVAWYAQKEKGEAYLPFYKQTARGKSGREVAEDIFDWSCGVLCYNFTLKADNTLFAATKKKICEMLNASIFVDVRDGEEEAGTLVKV</sequence>
<evidence type="ECO:0000313" key="3">
    <source>
        <dbReference type="Proteomes" id="UP000265515"/>
    </source>
</evidence>
<feature type="region of interest" description="Disordered" evidence="1">
    <location>
        <begin position="902"/>
        <end position="966"/>
    </location>
</feature>
<feature type="compositionally biased region" description="Acidic residues" evidence="1">
    <location>
        <begin position="1134"/>
        <end position="1188"/>
    </location>
</feature>
<evidence type="ECO:0000256" key="1">
    <source>
        <dbReference type="SAM" id="MobiDB-lite"/>
    </source>
</evidence>
<keyword evidence="3" id="KW-1185">Reference proteome</keyword>
<dbReference type="InterPro" id="IPR051425">
    <property type="entry name" value="Formin_Homology"/>
</dbReference>
<reference evidence="2 3" key="1">
    <citation type="journal article" date="2018" name="Cell">
        <title>The Chara Genome: Secondary Complexity and Implications for Plant Terrestrialization.</title>
        <authorList>
            <person name="Nishiyama T."/>
            <person name="Sakayama H."/>
            <person name="Vries J.D."/>
            <person name="Buschmann H."/>
            <person name="Saint-Marcoux D."/>
            <person name="Ullrich K.K."/>
            <person name="Haas F.B."/>
            <person name="Vanderstraeten L."/>
            <person name="Becker D."/>
            <person name="Lang D."/>
            <person name="Vosolsobe S."/>
            <person name="Rombauts S."/>
            <person name="Wilhelmsson P.K.I."/>
            <person name="Janitza P."/>
            <person name="Kern R."/>
            <person name="Heyl A."/>
            <person name="Rumpler F."/>
            <person name="Villalobos L.I.A.C."/>
            <person name="Clay J.M."/>
            <person name="Skokan R."/>
            <person name="Toyoda A."/>
            <person name="Suzuki Y."/>
            <person name="Kagoshima H."/>
            <person name="Schijlen E."/>
            <person name="Tajeshwar N."/>
            <person name="Catarino B."/>
            <person name="Hetherington A.J."/>
            <person name="Saltykova A."/>
            <person name="Bonnot C."/>
            <person name="Breuninger H."/>
            <person name="Symeonidi A."/>
            <person name="Radhakrishnan G.V."/>
            <person name="Van Nieuwerburgh F."/>
            <person name="Deforce D."/>
            <person name="Chang C."/>
            <person name="Karol K.G."/>
            <person name="Hedrich R."/>
            <person name="Ulvskov P."/>
            <person name="Glockner G."/>
            <person name="Delwiche C.F."/>
            <person name="Petrasek J."/>
            <person name="Van de Peer Y."/>
            <person name="Friml J."/>
            <person name="Beilby M."/>
            <person name="Dolan L."/>
            <person name="Kohara Y."/>
            <person name="Sugano S."/>
            <person name="Fujiyama A."/>
            <person name="Delaux P.-M."/>
            <person name="Quint M."/>
            <person name="TheiBen G."/>
            <person name="Hagemann M."/>
            <person name="Harholt J."/>
            <person name="Dunand C."/>
            <person name="Zachgo S."/>
            <person name="Langdale J."/>
            <person name="Maumus F."/>
            <person name="Straeten D.V.D."/>
            <person name="Gould S.B."/>
            <person name="Rensing S.A."/>
        </authorList>
    </citation>
    <scope>NUCLEOTIDE SEQUENCE [LARGE SCALE GENOMIC DNA]</scope>
    <source>
        <strain evidence="2 3">S276</strain>
    </source>
</reference>
<proteinExistence type="predicted"/>
<feature type="region of interest" description="Disordered" evidence="1">
    <location>
        <begin position="617"/>
        <end position="636"/>
    </location>
</feature>
<feature type="compositionally biased region" description="Acidic residues" evidence="1">
    <location>
        <begin position="1101"/>
        <end position="1127"/>
    </location>
</feature>
<feature type="compositionally biased region" description="Low complexity" evidence="1">
    <location>
        <begin position="931"/>
        <end position="952"/>
    </location>
</feature>
<gene>
    <name evidence="2" type="ORF">CBR_g48326</name>
</gene>
<feature type="compositionally biased region" description="Polar residues" evidence="1">
    <location>
        <begin position="15"/>
        <end position="24"/>
    </location>
</feature>
<feature type="region of interest" description="Disordered" evidence="1">
    <location>
        <begin position="1058"/>
        <end position="1194"/>
    </location>
</feature>
<dbReference type="STRING" id="69332.A0A388K469"/>
<evidence type="ECO:0000313" key="2">
    <source>
        <dbReference type="EMBL" id="GBG64858.1"/>
    </source>
</evidence>
<comment type="caution">
    <text evidence="2">The sequence shown here is derived from an EMBL/GenBank/DDBJ whole genome shotgun (WGS) entry which is preliminary data.</text>
</comment>
<feature type="region of interest" description="Disordered" evidence="1">
    <location>
        <begin position="1"/>
        <end position="26"/>
    </location>
</feature>
<dbReference type="PANTHER" id="PTHR45725:SF18">
    <property type="entry name" value="ORC1-LIKE AAA ATPASE DOMAIN-CONTAINING PROTEIN"/>
    <property type="match status" value="1"/>
</dbReference>
<dbReference type="Gramene" id="GBG64858">
    <property type="protein sequence ID" value="GBG64858"/>
    <property type="gene ID" value="CBR_g48326"/>
</dbReference>
<feature type="compositionally biased region" description="Basic and acidic residues" evidence="1">
    <location>
        <begin position="329"/>
        <end position="341"/>
    </location>
</feature>
<feature type="region of interest" description="Disordered" evidence="1">
    <location>
        <begin position="47"/>
        <end position="130"/>
    </location>
</feature>
<protein>
    <submittedName>
        <fullName evidence="2">Uncharacterized protein</fullName>
    </submittedName>
</protein>
<feature type="compositionally biased region" description="Low complexity" evidence="1">
    <location>
        <begin position="902"/>
        <end position="918"/>
    </location>
</feature>
<dbReference type="EMBL" id="BFEA01000055">
    <property type="protein sequence ID" value="GBG64858.1"/>
    <property type="molecule type" value="Genomic_DNA"/>
</dbReference>
<feature type="compositionally biased region" description="Basic and acidic residues" evidence="1">
    <location>
        <begin position="348"/>
        <end position="364"/>
    </location>
</feature>
<name>A0A388K469_CHABU</name>